<organism evidence="4 5">
    <name type="scientific">Sinanodonta woodiana</name>
    <name type="common">Chinese pond mussel</name>
    <name type="synonym">Anodonta woodiana</name>
    <dbReference type="NCBI Taxonomy" id="1069815"/>
    <lineage>
        <taxon>Eukaryota</taxon>
        <taxon>Metazoa</taxon>
        <taxon>Spiralia</taxon>
        <taxon>Lophotrochozoa</taxon>
        <taxon>Mollusca</taxon>
        <taxon>Bivalvia</taxon>
        <taxon>Autobranchia</taxon>
        <taxon>Heteroconchia</taxon>
        <taxon>Palaeoheterodonta</taxon>
        <taxon>Unionida</taxon>
        <taxon>Unionoidea</taxon>
        <taxon>Unionidae</taxon>
        <taxon>Unioninae</taxon>
        <taxon>Sinanodonta</taxon>
    </lineage>
</organism>
<dbReference type="Proteomes" id="UP001634394">
    <property type="component" value="Unassembled WGS sequence"/>
</dbReference>
<keyword evidence="2" id="KW-0472">Membrane</keyword>
<evidence type="ECO:0000256" key="2">
    <source>
        <dbReference type="SAM" id="Phobius"/>
    </source>
</evidence>
<reference evidence="4 5" key="1">
    <citation type="submission" date="2024-11" db="EMBL/GenBank/DDBJ databases">
        <title>Chromosome-level genome assembly of the freshwater bivalve Anodonta woodiana.</title>
        <authorList>
            <person name="Chen X."/>
        </authorList>
    </citation>
    <scope>NUCLEOTIDE SEQUENCE [LARGE SCALE GENOMIC DNA]</scope>
    <source>
        <strain evidence="4">MN2024</strain>
        <tissue evidence="4">Gills</tissue>
    </source>
</reference>
<dbReference type="AlphaFoldDB" id="A0ABD3TL66"/>
<dbReference type="PROSITE" id="PS51212">
    <property type="entry name" value="WSC"/>
    <property type="match status" value="1"/>
</dbReference>
<evidence type="ECO:0000313" key="4">
    <source>
        <dbReference type="EMBL" id="KAL3837346.1"/>
    </source>
</evidence>
<accession>A0ABD3TL66</accession>
<keyword evidence="2" id="KW-0812">Transmembrane</keyword>
<gene>
    <name evidence="4" type="ORF">ACJMK2_022710</name>
</gene>
<dbReference type="InterPro" id="IPR016187">
    <property type="entry name" value="CTDL_fold"/>
</dbReference>
<dbReference type="InterPro" id="IPR016186">
    <property type="entry name" value="C-type_lectin-like/link_sf"/>
</dbReference>
<sequence>MNHSESCDYKYSILLLAPRSIWVCSNGGIFQSNLTLTWNESRKYCEDIGKVLFDAKKNESMASLMKSLKDTNQAWVSARVEIIHFVKEPVCMATSKQFAPKESFDKDIIGNCFKFCNGYLYAGLKERDCYCFKDSTNLTRSTSCNSTCDNDPFHKCGGNESISLYEKVDKSITERIVHGCKACVYARATNGLLRLLTESCVGHMADGALCESVKYTACRHYNWTVASNQLCRMDLANSLRWKKAKQYCADIGGHLMSSRLPTIDNMIQHSTYWLGFSRIMIINKMDALDLVTNNICCAVARREGDFVLIEGDDCSAKHAFICQDESPERSLASPQSTYPGEQSKSEHTDEKIVYGVVAVSAMLLVAFVITALVCIFRRQLSQERATHSGTQSKREPNQFMGKQISRLPSKPSRKTHPKKETTESSYENVSFVRGQQDDAMHQLGYSNFEYENIVFDNAHVQ</sequence>
<dbReference type="InterPro" id="IPR002889">
    <property type="entry name" value="WSC_carb-bd"/>
</dbReference>
<evidence type="ECO:0000313" key="5">
    <source>
        <dbReference type="Proteomes" id="UP001634394"/>
    </source>
</evidence>
<feature type="compositionally biased region" description="Basic and acidic residues" evidence="1">
    <location>
        <begin position="385"/>
        <end position="396"/>
    </location>
</feature>
<keyword evidence="5" id="KW-1185">Reference proteome</keyword>
<dbReference type="Gene3D" id="3.10.100.10">
    <property type="entry name" value="Mannose-Binding Protein A, subunit A"/>
    <property type="match status" value="1"/>
</dbReference>
<evidence type="ECO:0000256" key="1">
    <source>
        <dbReference type="SAM" id="MobiDB-lite"/>
    </source>
</evidence>
<feature type="domain" description="WSC" evidence="3">
    <location>
        <begin position="85"/>
        <end position="168"/>
    </location>
</feature>
<evidence type="ECO:0000259" key="3">
    <source>
        <dbReference type="PROSITE" id="PS51212"/>
    </source>
</evidence>
<protein>
    <recommendedName>
        <fullName evidence="3">WSC domain-containing protein</fullName>
    </recommendedName>
</protein>
<proteinExistence type="predicted"/>
<keyword evidence="2" id="KW-1133">Transmembrane helix</keyword>
<feature type="region of interest" description="Disordered" evidence="1">
    <location>
        <begin position="385"/>
        <end position="429"/>
    </location>
</feature>
<comment type="caution">
    <text evidence="4">The sequence shown here is derived from an EMBL/GenBank/DDBJ whole genome shotgun (WGS) entry which is preliminary data.</text>
</comment>
<dbReference type="EMBL" id="JBJQND010000018">
    <property type="protein sequence ID" value="KAL3837346.1"/>
    <property type="molecule type" value="Genomic_DNA"/>
</dbReference>
<name>A0ABD3TL66_SINWO</name>
<feature type="transmembrane region" description="Helical" evidence="2">
    <location>
        <begin position="352"/>
        <end position="376"/>
    </location>
</feature>
<dbReference type="SUPFAM" id="SSF56436">
    <property type="entry name" value="C-type lectin-like"/>
    <property type="match status" value="1"/>
</dbReference>